<evidence type="ECO:0000313" key="4">
    <source>
        <dbReference type="Proteomes" id="UP000573599"/>
    </source>
</evidence>
<dbReference type="Proteomes" id="UP000573599">
    <property type="component" value="Unassembled WGS sequence"/>
</dbReference>
<gene>
    <name evidence="3" type="ORF">BJ986_000856</name>
</gene>
<proteinExistence type="predicted"/>
<keyword evidence="4" id="KW-1185">Reference proteome</keyword>
<evidence type="ECO:0000259" key="2">
    <source>
        <dbReference type="Pfam" id="PF18970"/>
    </source>
</evidence>
<dbReference type="InterPro" id="IPR043763">
    <property type="entry name" value="DUF5709"/>
</dbReference>
<protein>
    <recommendedName>
        <fullName evidence="2">DUF5709 domain-containing protein</fullName>
    </recommendedName>
</protein>
<dbReference type="AlphaFoldDB" id="A0A852WC43"/>
<feature type="domain" description="DUF5709" evidence="2">
    <location>
        <begin position="118"/>
        <end position="165"/>
    </location>
</feature>
<sequence length="165" mass="17162">MSDQPGTESFEDDLGSVSLDDGVDAGSGQDQLLDSSEGDNEPSSPPDLQPRATEWGTTAFEQGQEETIEQRIRQEVPDPDSAYGAPDNEGGLDPEVRVGGSDPDAIAAEDDFLGDDGVGAAGVGQLTDPDEGDRPDVDSELLGYESAPSGDPLSPEEAAMHVVED</sequence>
<accession>A0A852WC43</accession>
<name>A0A852WC43_9MICO</name>
<dbReference type="EMBL" id="JACCAB010000001">
    <property type="protein sequence ID" value="NYG06369.1"/>
    <property type="molecule type" value="Genomic_DNA"/>
</dbReference>
<evidence type="ECO:0000313" key="3">
    <source>
        <dbReference type="EMBL" id="NYG06369.1"/>
    </source>
</evidence>
<comment type="caution">
    <text evidence="3">The sequence shown here is derived from an EMBL/GenBank/DDBJ whole genome shotgun (WGS) entry which is preliminary data.</text>
</comment>
<organism evidence="3 4">
    <name type="scientific">Pedococcus badiiscoriae</name>
    <dbReference type="NCBI Taxonomy" id="642776"/>
    <lineage>
        <taxon>Bacteria</taxon>
        <taxon>Bacillati</taxon>
        <taxon>Actinomycetota</taxon>
        <taxon>Actinomycetes</taxon>
        <taxon>Micrococcales</taxon>
        <taxon>Intrasporangiaceae</taxon>
        <taxon>Pedococcus</taxon>
    </lineage>
</organism>
<reference evidence="3 4" key="1">
    <citation type="submission" date="2020-07" db="EMBL/GenBank/DDBJ databases">
        <title>Sequencing the genomes of 1000 actinobacteria strains.</title>
        <authorList>
            <person name="Klenk H.-P."/>
        </authorList>
    </citation>
    <scope>NUCLEOTIDE SEQUENCE [LARGE SCALE GENOMIC DNA]</scope>
    <source>
        <strain evidence="3 4">DSM 23987</strain>
    </source>
</reference>
<dbReference type="RefSeq" id="WP_238338050.1">
    <property type="nucleotide sequence ID" value="NZ_JACCAB010000001.1"/>
</dbReference>
<evidence type="ECO:0000256" key="1">
    <source>
        <dbReference type="SAM" id="MobiDB-lite"/>
    </source>
</evidence>
<dbReference type="Pfam" id="PF18970">
    <property type="entry name" value="DUF5709"/>
    <property type="match status" value="1"/>
</dbReference>
<feature type="region of interest" description="Disordered" evidence="1">
    <location>
        <begin position="1"/>
        <end position="165"/>
    </location>
</feature>